<dbReference type="Proteomes" id="UP001589755">
    <property type="component" value="Unassembled WGS sequence"/>
</dbReference>
<keyword evidence="2" id="KW-1185">Reference proteome</keyword>
<accession>A0ABV6D952</accession>
<protein>
    <submittedName>
        <fullName evidence="1">Uncharacterized protein</fullName>
    </submittedName>
</protein>
<evidence type="ECO:0000313" key="2">
    <source>
        <dbReference type="Proteomes" id="UP001589755"/>
    </source>
</evidence>
<organism evidence="1 2">
    <name type="scientific">Chelativorans intermedius</name>
    <dbReference type="NCBI Taxonomy" id="515947"/>
    <lineage>
        <taxon>Bacteria</taxon>
        <taxon>Pseudomonadati</taxon>
        <taxon>Pseudomonadota</taxon>
        <taxon>Alphaproteobacteria</taxon>
        <taxon>Hyphomicrobiales</taxon>
        <taxon>Phyllobacteriaceae</taxon>
        <taxon>Chelativorans</taxon>
    </lineage>
</organism>
<sequence>MDTQAGRDSSTPSPALEIVELELALRHQDFLQTGFEGAVRKALERIGGTMLFRMRMNGMAGCDWLAAVVLEAGGERRIALVAQPAEGGALRVEDAAASTLPVARIAEAYADIMGRLEARPARGGTRPFEAEGGS</sequence>
<gene>
    <name evidence="1" type="ORF">ACFFJ2_12315</name>
</gene>
<evidence type="ECO:0000313" key="1">
    <source>
        <dbReference type="EMBL" id="MFC0209181.1"/>
    </source>
</evidence>
<dbReference type="RefSeq" id="WP_261520399.1">
    <property type="nucleotide sequence ID" value="NZ_JAODNW010000010.1"/>
</dbReference>
<dbReference type="EMBL" id="JBHLXD010000018">
    <property type="protein sequence ID" value="MFC0209181.1"/>
    <property type="molecule type" value="Genomic_DNA"/>
</dbReference>
<name>A0ABV6D952_9HYPH</name>
<proteinExistence type="predicted"/>
<comment type="caution">
    <text evidence="1">The sequence shown here is derived from an EMBL/GenBank/DDBJ whole genome shotgun (WGS) entry which is preliminary data.</text>
</comment>
<reference evidence="1 2" key="1">
    <citation type="submission" date="2024-09" db="EMBL/GenBank/DDBJ databases">
        <authorList>
            <person name="Sun Q."/>
            <person name="Mori K."/>
        </authorList>
    </citation>
    <scope>NUCLEOTIDE SEQUENCE [LARGE SCALE GENOMIC DNA]</scope>
    <source>
        <strain evidence="1 2">CCM 8543</strain>
    </source>
</reference>